<dbReference type="Pfam" id="PF14748">
    <property type="entry name" value="P5CR_dimer"/>
    <property type="match status" value="1"/>
</dbReference>
<dbReference type="Proteomes" id="UP000180194">
    <property type="component" value="Unassembled WGS sequence"/>
</dbReference>
<evidence type="ECO:0000256" key="2">
    <source>
        <dbReference type="HAMAP-Rule" id="MF_01925"/>
    </source>
</evidence>
<keyword evidence="2" id="KW-0560">Oxidoreductase</keyword>
<evidence type="ECO:0000256" key="3">
    <source>
        <dbReference type="NCBIfam" id="TIGR00112"/>
    </source>
</evidence>
<accession>A0ABX3CQ98</accession>
<dbReference type="HAMAP" id="MF_01925">
    <property type="entry name" value="P5C_reductase"/>
    <property type="match status" value="1"/>
</dbReference>
<comment type="catalytic activity">
    <reaction evidence="2">
        <text>L-proline + NAD(+) = (S)-1-pyrroline-5-carboxylate + NADH + 2 H(+)</text>
        <dbReference type="Rhea" id="RHEA:14105"/>
        <dbReference type="ChEBI" id="CHEBI:15378"/>
        <dbReference type="ChEBI" id="CHEBI:17388"/>
        <dbReference type="ChEBI" id="CHEBI:57540"/>
        <dbReference type="ChEBI" id="CHEBI:57945"/>
        <dbReference type="ChEBI" id="CHEBI:60039"/>
        <dbReference type="EC" id="1.5.1.2"/>
    </reaction>
</comment>
<comment type="catalytic activity">
    <reaction evidence="2">
        <text>L-proline + NADP(+) = (S)-1-pyrroline-5-carboxylate + NADPH + 2 H(+)</text>
        <dbReference type="Rhea" id="RHEA:14109"/>
        <dbReference type="ChEBI" id="CHEBI:15378"/>
        <dbReference type="ChEBI" id="CHEBI:17388"/>
        <dbReference type="ChEBI" id="CHEBI:57783"/>
        <dbReference type="ChEBI" id="CHEBI:58349"/>
        <dbReference type="ChEBI" id="CHEBI:60039"/>
        <dbReference type="EC" id="1.5.1.2"/>
    </reaction>
</comment>
<dbReference type="EMBL" id="MBRJ01000030">
    <property type="protein sequence ID" value="OHX46477.1"/>
    <property type="molecule type" value="Genomic_DNA"/>
</dbReference>
<comment type="pathway">
    <text evidence="2">Amino-acid biosynthesis; L-proline biosynthesis; L-proline from L-glutamate 5-semialdehyde: step 1/1.</text>
</comment>
<dbReference type="PANTHER" id="PTHR11645:SF49">
    <property type="entry name" value="PYRROLINE-5-CARBOXYLATE REDUCTASE 1"/>
    <property type="match status" value="1"/>
</dbReference>
<name>A0ABX3CQ98_9BACI</name>
<protein>
    <recommendedName>
        <fullName evidence="2 3">Pyrroline-5-carboxylate reductase</fullName>
        <shortName evidence="2">P5C reductase</shortName>
        <shortName evidence="2">P5CR</shortName>
        <ecNumber evidence="2 3">1.5.1.2</ecNumber>
    </recommendedName>
    <alternativeName>
        <fullName evidence="2">PCA reductase</fullName>
    </alternativeName>
</protein>
<comment type="similarity">
    <text evidence="1 2">Belongs to the pyrroline-5-carboxylate reductase family.</text>
</comment>
<dbReference type="SUPFAM" id="SSF48179">
    <property type="entry name" value="6-phosphogluconate dehydrogenase C-terminal domain-like"/>
    <property type="match status" value="1"/>
</dbReference>
<dbReference type="PANTHER" id="PTHR11645">
    <property type="entry name" value="PYRROLINE-5-CARBOXYLATE REDUCTASE"/>
    <property type="match status" value="1"/>
</dbReference>
<feature type="domain" description="Pyrroline-5-carboxylate reductase dimerisation" evidence="5">
    <location>
        <begin position="165"/>
        <end position="268"/>
    </location>
</feature>
<dbReference type="InterPro" id="IPR028939">
    <property type="entry name" value="P5C_Rdtase_cat_N"/>
</dbReference>
<gene>
    <name evidence="2" type="primary">proC</name>
    <name evidence="6" type="ORF">BBV17_21975</name>
</gene>
<dbReference type="SUPFAM" id="SSF51735">
    <property type="entry name" value="NAD(P)-binding Rossmann-fold domains"/>
    <property type="match status" value="1"/>
</dbReference>
<keyword evidence="7" id="KW-1185">Reference proteome</keyword>
<evidence type="ECO:0000259" key="4">
    <source>
        <dbReference type="Pfam" id="PF03807"/>
    </source>
</evidence>
<evidence type="ECO:0000259" key="5">
    <source>
        <dbReference type="Pfam" id="PF14748"/>
    </source>
</evidence>
<evidence type="ECO:0000313" key="6">
    <source>
        <dbReference type="EMBL" id="OHX46477.1"/>
    </source>
</evidence>
<keyword evidence="2" id="KW-0028">Amino-acid biosynthesis</keyword>
<comment type="function">
    <text evidence="2">Catalyzes the reduction of 1-pyrroline-5-carboxylate (PCA) to L-proline.</text>
</comment>
<dbReference type="InterPro" id="IPR000304">
    <property type="entry name" value="Pyrroline-COOH_reductase"/>
</dbReference>
<dbReference type="NCBIfam" id="TIGR00112">
    <property type="entry name" value="proC"/>
    <property type="match status" value="1"/>
</dbReference>
<dbReference type="Gene3D" id="3.40.50.720">
    <property type="entry name" value="NAD(P)-binding Rossmann-like Domain"/>
    <property type="match status" value="1"/>
</dbReference>
<dbReference type="InterPro" id="IPR036291">
    <property type="entry name" value="NAD(P)-bd_dom_sf"/>
</dbReference>
<dbReference type="Gene3D" id="1.10.3730.10">
    <property type="entry name" value="ProC C-terminal domain-like"/>
    <property type="match status" value="1"/>
</dbReference>
<dbReference type="InterPro" id="IPR029036">
    <property type="entry name" value="P5CR_dimer"/>
</dbReference>
<feature type="domain" description="Pyrroline-5-carboxylate reductase catalytic N-terminal" evidence="4">
    <location>
        <begin position="6"/>
        <end position="102"/>
    </location>
</feature>
<evidence type="ECO:0000313" key="7">
    <source>
        <dbReference type="Proteomes" id="UP000180194"/>
    </source>
</evidence>
<dbReference type="EC" id="1.5.1.2" evidence="2 3"/>
<proteinExistence type="inferred from homology"/>
<evidence type="ECO:0000256" key="1">
    <source>
        <dbReference type="ARBA" id="ARBA00005525"/>
    </source>
</evidence>
<comment type="caution">
    <text evidence="6">The sequence shown here is derived from an EMBL/GenBank/DDBJ whole genome shotgun (WGS) entry which is preliminary data.</text>
</comment>
<reference evidence="6 7" key="1">
    <citation type="submission" date="2016-07" db="EMBL/GenBank/DDBJ databases">
        <title>Bacillus oceanisediminis whole genome.</title>
        <authorList>
            <person name="Pal Y."/>
            <person name="Verma A."/>
            <person name="Mual P."/>
            <person name="Srinivasan K."/>
        </authorList>
    </citation>
    <scope>NUCLEOTIDE SEQUENCE [LARGE SCALE GENOMIC DNA]</scope>
    <source>
        <strain evidence="6 7">Bhandara28</strain>
    </source>
</reference>
<organism evidence="6 7">
    <name type="scientific">Cytobacillus oceanisediminis</name>
    <dbReference type="NCBI Taxonomy" id="665099"/>
    <lineage>
        <taxon>Bacteria</taxon>
        <taxon>Bacillati</taxon>
        <taxon>Bacillota</taxon>
        <taxon>Bacilli</taxon>
        <taxon>Bacillales</taxon>
        <taxon>Bacillaceae</taxon>
        <taxon>Cytobacillus</taxon>
    </lineage>
</organism>
<dbReference type="PIRSF" id="PIRSF000193">
    <property type="entry name" value="Pyrrol-5-carb_rd"/>
    <property type="match status" value="1"/>
</dbReference>
<keyword evidence="2" id="KW-0963">Cytoplasm</keyword>
<dbReference type="RefSeq" id="WP_071157949.1">
    <property type="nucleotide sequence ID" value="NZ_CP062790.1"/>
</dbReference>
<keyword evidence="2" id="KW-0641">Proline biosynthesis</keyword>
<comment type="subcellular location">
    <subcellularLocation>
        <location evidence="2">Cytoplasm</location>
    </subcellularLocation>
</comment>
<dbReference type="Pfam" id="PF03807">
    <property type="entry name" value="F420_oxidored"/>
    <property type="match status" value="1"/>
</dbReference>
<keyword evidence="2" id="KW-0521">NADP</keyword>
<dbReference type="InterPro" id="IPR008927">
    <property type="entry name" value="6-PGluconate_DH-like_C_sf"/>
</dbReference>
<sequence length="281" mass="30523">MLANKTIAFLGAGSMAESMISGVMTAGKMSPDRVFVTNRSNADRLEEIHDKYGVSAMPQSELPFEEIDLFILAMKPKGAEEALRSIKDKLNPGQVILSVLAGITTEFMEDHLNPGQQVVRVMPNTSSMIQESATAVVAGKNTSMANVELVKELLECMGEVYIIDEDQMDVFTGLAGSGPAYFYYLMENMERVGVQKGMDEETVRKIVAQTIFGAAKMVLEKEEAPTSLREKVTSPNGTTASGLEALRRYNGGEAITQAVEHAAKRSKEISEELEEGALVTS</sequence>